<sequence>MSSPALQPRTRVTRIAQEAVDRARLTVVPRVRTRAPRVPFVTLVSLVLVAGIVGLLLFNTSMQQASFAASSLETQADTLAAREQTLRMELDELRNPQRVAMEAQEMGMVIPSAPVFLDLETGRTIGVRTPATRENAIQLLPPPPPKPAVLAPEPTYIEVPATTTTTDDVQSASGDQQAREKKNKNKHQRQQGRKNRNR</sequence>
<evidence type="ECO:0000313" key="3">
    <source>
        <dbReference type="EMBL" id="MFC7362935.1"/>
    </source>
</evidence>
<keyword evidence="2" id="KW-1133">Transmembrane helix</keyword>
<proteinExistence type="predicted"/>
<evidence type="ECO:0000256" key="1">
    <source>
        <dbReference type="SAM" id="MobiDB-lite"/>
    </source>
</evidence>
<dbReference type="Proteomes" id="UP001596524">
    <property type="component" value="Unassembled WGS sequence"/>
</dbReference>
<feature type="region of interest" description="Disordered" evidence="1">
    <location>
        <begin position="158"/>
        <end position="198"/>
    </location>
</feature>
<organism evidence="3 4">
    <name type="scientific">Nocardioides astragali</name>
    <dbReference type="NCBI Taxonomy" id="1776736"/>
    <lineage>
        <taxon>Bacteria</taxon>
        <taxon>Bacillati</taxon>
        <taxon>Actinomycetota</taxon>
        <taxon>Actinomycetes</taxon>
        <taxon>Propionibacteriales</taxon>
        <taxon>Nocardioidaceae</taxon>
        <taxon>Nocardioides</taxon>
    </lineage>
</organism>
<gene>
    <name evidence="3" type="ORF">ACFQO6_21875</name>
</gene>
<name>A0ABW2NAK5_9ACTN</name>
<evidence type="ECO:0000313" key="4">
    <source>
        <dbReference type="Proteomes" id="UP001596524"/>
    </source>
</evidence>
<comment type="caution">
    <text evidence="3">The sequence shown here is derived from an EMBL/GenBank/DDBJ whole genome shotgun (WGS) entry which is preliminary data.</text>
</comment>
<protein>
    <recommendedName>
        <fullName evidence="5">Cell division protein FtsL</fullName>
    </recommendedName>
</protein>
<accession>A0ABW2NAK5</accession>
<feature type="compositionally biased region" description="Polar residues" evidence="1">
    <location>
        <begin position="161"/>
        <end position="176"/>
    </location>
</feature>
<evidence type="ECO:0000256" key="2">
    <source>
        <dbReference type="SAM" id="Phobius"/>
    </source>
</evidence>
<keyword evidence="4" id="KW-1185">Reference proteome</keyword>
<reference evidence="4" key="1">
    <citation type="journal article" date="2019" name="Int. J. Syst. Evol. Microbiol.">
        <title>The Global Catalogue of Microorganisms (GCM) 10K type strain sequencing project: providing services to taxonomists for standard genome sequencing and annotation.</title>
        <authorList>
            <consortium name="The Broad Institute Genomics Platform"/>
            <consortium name="The Broad Institute Genome Sequencing Center for Infectious Disease"/>
            <person name="Wu L."/>
            <person name="Ma J."/>
        </authorList>
    </citation>
    <scope>NUCLEOTIDE SEQUENCE [LARGE SCALE GENOMIC DNA]</scope>
    <source>
        <strain evidence="4">FCH27</strain>
    </source>
</reference>
<feature type="transmembrane region" description="Helical" evidence="2">
    <location>
        <begin position="38"/>
        <end position="58"/>
    </location>
</feature>
<feature type="compositionally biased region" description="Basic residues" evidence="1">
    <location>
        <begin position="181"/>
        <end position="198"/>
    </location>
</feature>
<dbReference type="RefSeq" id="WP_255891321.1">
    <property type="nucleotide sequence ID" value="NZ_JAFMZM010000004.1"/>
</dbReference>
<dbReference type="EMBL" id="JBHTCH010000028">
    <property type="protein sequence ID" value="MFC7362935.1"/>
    <property type="molecule type" value="Genomic_DNA"/>
</dbReference>
<keyword evidence="2" id="KW-0472">Membrane</keyword>
<keyword evidence="2" id="KW-0812">Transmembrane</keyword>
<evidence type="ECO:0008006" key="5">
    <source>
        <dbReference type="Google" id="ProtNLM"/>
    </source>
</evidence>